<gene>
    <name evidence="2" type="ORF">HAX54_041005</name>
</gene>
<accession>A0ABS8VSB2</accession>
<feature type="coiled-coil region" evidence="1">
    <location>
        <begin position="18"/>
        <end position="65"/>
    </location>
</feature>
<proteinExistence type="predicted"/>
<evidence type="ECO:0000313" key="3">
    <source>
        <dbReference type="Proteomes" id="UP000823775"/>
    </source>
</evidence>
<dbReference type="Proteomes" id="UP000823775">
    <property type="component" value="Unassembled WGS sequence"/>
</dbReference>
<protein>
    <submittedName>
        <fullName evidence="2">Uncharacterized protein</fullName>
    </submittedName>
</protein>
<evidence type="ECO:0000256" key="1">
    <source>
        <dbReference type="SAM" id="Coils"/>
    </source>
</evidence>
<evidence type="ECO:0000313" key="2">
    <source>
        <dbReference type="EMBL" id="MCE0482331.1"/>
    </source>
</evidence>
<name>A0ABS8VSB2_DATST</name>
<keyword evidence="1" id="KW-0175">Coiled coil</keyword>
<keyword evidence="3" id="KW-1185">Reference proteome</keyword>
<dbReference type="EMBL" id="JACEIK010005864">
    <property type="protein sequence ID" value="MCE0482331.1"/>
    <property type="molecule type" value="Genomic_DNA"/>
</dbReference>
<sequence>MSIGLTGVMISEEKLLWKNRKRSEKERKRTTVEEERKNTEHRVKVISLEKELAQLRKKLKDDQRMVQKRNIDETEWLNDEEQKHSYFPNSWPPQQQRVVNYVDRNNTLLEGGGAAGHIYGHSVYSSVLHGLVV</sequence>
<organism evidence="2 3">
    <name type="scientific">Datura stramonium</name>
    <name type="common">Jimsonweed</name>
    <name type="synonym">Common thornapple</name>
    <dbReference type="NCBI Taxonomy" id="4076"/>
    <lineage>
        <taxon>Eukaryota</taxon>
        <taxon>Viridiplantae</taxon>
        <taxon>Streptophyta</taxon>
        <taxon>Embryophyta</taxon>
        <taxon>Tracheophyta</taxon>
        <taxon>Spermatophyta</taxon>
        <taxon>Magnoliopsida</taxon>
        <taxon>eudicotyledons</taxon>
        <taxon>Gunneridae</taxon>
        <taxon>Pentapetalae</taxon>
        <taxon>asterids</taxon>
        <taxon>lamiids</taxon>
        <taxon>Solanales</taxon>
        <taxon>Solanaceae</taxon>
        <taxon>Solanoideae</taxon>
        <taxon>Datureae</taxon>
        <taxon>Datura</taxon>
    </lineage>
</organism>
<comment type="caution">
    <text evidence="2">The sequence shown here is derived from an EMBL/GenBank/DDBJ whole genome shotgun (WGS) entry which is preliminary data.</text>
</comment>
<reference evidence="2 3" key="1">
    <citation type="journal article" date="2021" name="BMC Genomics">
        <title>Datura genome reveals duplications of psychoactive alkaloid biosynthetic genes and high mutation rate following tissue culture.</title>
        <authorList>
            <person name="Rajewski A."/>
            <person name="Carter-House D."/>
            <person name="Stajich J."/>
            <person name="Litt A."/>
        </authorList>
    </citation>
    <scope>NUCLEOTIDE SEQUENCE [LARGE SCALE GENOMIC DNA]</scope>
    <source>
        <strain evidence="2">AR-01</strain>
    </source>
</reference>